<evidence type="ECO:0000259" key="1">
    <source>
        <dbReference type="Pfam" id="PF07626"/>
    </source>
</evidence>
<feature type="non-terminal residue" evidence="3">
    <location>
        <position position="216"/>
    </location>
</feature>
<dbReference type="InterPro" id="IPR013036">
    <property type="entry name" value="DUF1587"/>
</dbReference>
<dbReference type="Pfam" id="PF07635">
    <property type="entry name" value="PSCyt1"/>
    <property type="match status" value="1"/>
</dbReference>
<proteinExistence type="predicted"/>
<evidence type="ECO:0008006" key="4">
    <source>
        <dbReference type="Google" id="ProtNLM"/>
    </source>
</evidence>
<name>A0A382ZJJ8_9ZZZZ</name>
<dbReference type="InterPro" id="IPR011429">
    <property type="entry name" value="Cyt_c_Planctomycete-type"/>
</dbReference>
<accession>A0A382ZJJ8</accession>
<evidence type="ECO:0000313" key="3">
    <source>
        <dbReference type="EMBL" id="SVD95235.1"/>
    </source>
</evidence>
<dbReference type="Pfam" id="PF07626">
    <property type="entry name" value="PSD3"/>
    <property type="match status" value="1"/>
</dbReference>
<organism evidence="3">
    <name type="scientific">marine metagenome</name>
    <dbReference type="NCBI Taxonomy" id="408172"/>
    <lineage>
        <taxon>unclassified sequences</taxon>
        <taxon>metagenomes</taxon>
        <taxon>ecological metagenomes</taxon>
    </lineage>
</organism>
<gene>
    <name evidence="3" type="ORF">METZ01_LOCUS448089</name>
</gene>
<dbReference type="EMBL" id="UINC01184155">
    <property type="protein sequence ID" value="SVD95235.1"/>
    <property type="molecule type" value="Genomic_DNA"/>
</dbReference>
<protein>
    <recommendedName>
        <fullName evidence="4">DUF1587 domain-containing protein</fullName>
    </recommendedName>
</protein>
<feature type="domain" description="DUF1587" evidence="1">
    <location>
        <begin position="135"/>
        <end position="197"/>
    </location>
</feature>
<sequence length="216" mass="24772">MDKGVSIPSLPMPKRLNGLLCLLTVLPLALDAEEVVSLPKETIKPFLAKNCFRCHGPEKQKGKMRLDTLSLEMSNGSIAQRWQDVLDALNAGDMPPEEEEQPTKQELTVMLRNLTETLWDARIQLSDQGREITMRRLNRREYVNTIESLFGFRMNPDSLPEDDPSNSFDTIGSRQFFSSYHFEKYLENARLVVTDAFKWGNKGRQEPKIQVEEPET</sequence>
<feature type="domain" description="Cytochrome C Planctomycete-type" evidence="2">
    <location>
        <begin position="51"/>
        <end position="98"/>
    </location>
</feature>
<dbReference type="AlphaFoldDB" id="A0A382ZJJ8"/>
<reference evidence="3" key="1">
    <citation type="submission" date="2018-05" db="EMBL/GenBank/DDBJ databases">
        <authorList>
            <person name="Lanie J.A."/>
            <person name="Ng W.-L."/>
            <person name="Kazmierczak K.M."/>
            <person name="Andrzejewski T.M."/>
            <person name="Davidsen T.M."/>
            <person name="Wayne K.J."/>
            <person name="Tettelin H."/>
            <person name="Glass J.I."/>
            <person name="Rusch D."/>
            <person name="Podicherti R."/>
            <person name="Tsui H.-C.T."/>
            <person name="Winkler M.E."/>
        </authorList>
    </citation>
    <scope>NUCLEOTIDE SEQUENCE</scope>
</reference>
<evidence type="ECO:0000259" key="2">
    <source>
        <dbReference type="Pfam" id="PF07635"/>
    </source>
</evidence>